<organism evidence="2 3">
    <name type="scientific">Amycolatopsis camponoti</name>
    <dbReference type="NCBI Taxonomy" id="2606593"/>
    <lineage>
        <taxon>Bacteria</taxon>
        <taxon>Bacillati</taxon>
        <taxon>Actinomycetota</taxon>
        <taxon>Actinomycetes</taxon>
        <taxon>Pseudonocardiales</taxon>
        <taxon>Pseudonocardiaceae</taxon>
        <taxon>Amycolatopsis</taxon>
    </lineage>
</organism>
<evidence type="ECO:0000313" key="3">
    <source>
        <dbReference type="Proteomes" id="UP000399805"/>
    </source>
</evidence>
<dbReference type="RefSeq" id="WP_196425564.1">
    <property type="nucleotide sequence ID" value="NZ_CABVGP010000002.1"/>
</dbReference>
<dbReference type="InterPro" id="IPR029058">
    <property type="entry name" value="AB_hydrolase_fold"/>
</dbReference>
<name>A0A6I8LYQ2_9PSEU</name>
<dbReference type="Pfam" id="PF12697">
    <property type="entry name" value="Abhydrolase_6"/>
    <property type="match status" value="1"/>
</dbReference>
<evidence type="ECO:0000259" key="1">
    <source>
        <dbReference type="Pfam" id="PF12697"/>
    </source>
</evidence>
<dbReference type="InterPro" id="IPR000073">
    <property type="entry name" value="AB_hydrolase_1"/>
</dbReference>
<accession>A0A6I8LYQ2</accession>
<keyword evidence="3" id="KW-1185">Reference proteome</keyword>
<reference evidence="2 3" key="1">
    <citation type="submission" date="2019-09" db="EMBL/GenBank/DDBJ databases">
        <authorList>
            <person name="Leyn A S."/>
        </authorList>
    </citation>
    <scope>NUCLEOTIDE SEQUENCE [LARGE SCALE GENOMIC DNA]</scope>
    <source>
        <strain evidence="2">AA231_1</strain>
    </source>
</reference>
<dbReference type="EMBL" id="CABVGP010000002">
    <property type="protein sequence ID" value="VVJ20785.1"/>
    <property type="molecule type" value="Genomic_DNA"/>
</dbReference>
<sequence>MPVALVTGANRGLGFETARQLAEAGFDLYLAARDVFSPGHPLDPDPARLHYRALRAGHPDPDLTARLLRYIPERAAHRARFEPVFTDSPVPLSFLWGMRDPVSGARVARELRSRKPDADFVEYPDLGHCPHIEAPERVAADILARTTRPPPAGAENLCRPE</sequence>
<dbReference type="Gene3D" id="3.40.50.1820">
    <property type="entry name" value="alpha/beta hydrolase"/>
    <property type="match status" value="1"/>
</dbReference>
<dbReference type="Proteomes" id="UP000399805">
    <property type="component" value="Unassembled WGS sequence"/>
</dbReference>
<gene>
    <name evidence="2" type="ORF">AA23TX_05806</name>
</gene>
<dbReference type="AlphaFoldDB" id="A0A6I8LYQ2"/>
<dbReference type="GO" id="GO:0003824">
    <property type="term" value="F:catalytic activity"/>
    <property type="evidence" value="ECO:0007669"/>
    <property type="project" value="UniProtKB-ARBA"/>
</dbReference>
<protein>
    <recommendedName>
        <fullName evidence="1">AB hydrolase-1 domain-containing protein</fullName>
    </recommendedName>
</protein>
<dbReference type="SUPFAM" id="SSF53474">
    <property type="entry name" value="alpha/beta-Hydrolases"/>
    <property type="match status" value="1"/>
</dbReference>
<feature type="domain" description="AB hydrolase-1" evidence="1">
    <location>
        <begin position="27"/>
        <end position="140"/>
    </location>
</feature>
<dbReference type="Gene3D" id="3.40.50.720">
    <property type="entry name" value="NAD(P)-binding Rossmann-like Domain"/>
    <property type="match status" value="1"/>
</dbReference>
<evidence type="ECO:0000313" key="2">
    <source>
        <dbReference type="EMBL" id="VVJ20785.1"/>
    </source>
</evidence>
<proteinExistence type="predicted"/>